<organism evidence="2 3">
    <name type="scientific">Candidatus Gallitreponema excrementavium</name>
    <dbReference type="NCBI Taxonomy" id="2840840"/>
    <lineage>
        <taxon>Bacteria</taxon>
        <taxon>Pseudomonadati</taxon>
        <taxon>Spirochaetota</taxon>
        <taxon>Spirochaetia</taxon>
        <taxon>Spirochaetales</taxon>
        <taxon>Candidatus Gallitreponema</taxon>
    </lineage>
</organism>
<dbReference type="AlphaFoldDB" id="A0A9D9N377"/>
<reference evidence="2" key="2">
    <citation type="journal article" date="2021" name="PeerJ">
        <title>Extensive microbial diversity within the chicken gut microbiome revealed by metagenomics and culture.</title>
        <authorList>
            <person name="Gilroy R."/>
            <person name="Ravi A."/>
            <person name="Getino M."/>
            <person name="Pursley I."/>
            <person name="Horton D.L."/>
            <person name="Alikhan N.F."/>
            <person name="Baker D."/>
            <person name="Gharbi K."/>
            <person name="Hall N."/>
            <person name="Watson M."/>
            <person name="Adriaenssens E.M."/>
            <person name="Foster-Nyarko E."/>
            <person name="Jarju S."/>
            <person name="Secka A."/>
            <person name="Antonio M."/>
            <person name="Oren A."/>
            <person name="Chaudhuri R.R."/>
            <person name="La Ragione R."/>
            <person name="Hildebrand F."/>
            <person name="Pallen M.J."/>
        </authorList>
    </citation>
    <scope>NUCLEOTIDE SEQUENCE</scope>
    <source>
        <strain evidence="2">10532</strain>
    </source>
</reference>
<dbReference type="InterPro" id="IPR024529">
    <property type="entry name" value="ECF_trnsprt_substrate-spec"/>
</dbReference>
<evidence type="ECO:0000313" key="3">
    <source>
        <dbReference type="Proteomes" id="UP000823638"/>
    </source>
</evidence>
<reference evidence="2" key="1">
    <citation type="submission" date="2020-10" db="EMBL/GenBank/DDBJ databases">
        <authorList>
            <person name="Gilroy R."/>
        </authorList>
    </citation>
    <scope>NUCLEOTIDE SEQUENCE</scope>
    <source>
        <strain evidence="2">10532</strain>
    </source>
</reference>
<proteinExistence type="predicted"/>
<dbReference type="GO" id="GO:0022857">
    <property type="term" value="F:transmembrane transporter activity"/>
    <property type="evidence" value="ECO:0007669"/>
    <property type="project" value="InterPro"/>
</dbReference>
<dbReference type="Gene3D" id="1.10.1760.20">
    <property type="match status" value="1"/>
</dbReference>
<feature type="transmembrane region" description="Helical" evidence="1">
    <location>
        <begin position="87"/>
        <end position="110"/>
    </location>
</feature>
<keyword evidence="1" id="KW-0812">Transmembrane</keyword>
<dbReference type="Proteomes" id="UP000823638">
    <property type="component" value="Unassembled WGS sequence"/>
</dbReference>
<dbReference type="Pfam" id="PF12822">
    <property type="entry name" value="ECF_trnsprt"/>
    <property type="match status" value="1"/>
</dbReference>
<comment type="caution">
    <text evidence="2">The sequence shown here is derived from an EMBL/GenBank/DDBJ whole genome shotgun (WGS) entry which is preliminary data.</text>
</comment>
<feature type="transmembrane region" description="Helical" evidence="1">
    <location>
        <begin position="205"/>
        <end position="222"/>
    </location>
</feature>
<evidence type="ECO:0000256" key="1">
    <source>
        <dbReference type="SAM" id="Phobius"/>
    </source>
</evidence>
<keyword evidence="1" id="KW-0472">Membrane</keyword>
<gene>
    <name evidence="2" type="ORF">IAA81_09760</name>
</gene>
<sequence length="240" mass="25381">MPENSNSGIIRKIVLSAALGSIVVILTLSGFGFVPWLAGASLTILHIPVILAAVLQGYTSALIVGAVFGISSLIMAAIRPAPGSFDFLFVNPLISILPRLVFAFLAALIYKAMSKINDKFSVPFTAFVSSLIHTVLVLGILYIILFFAPMPENVEIAGEIQGIGESFLGRIHSLYISTLVNSGGTAALPLTVIGLSILSNGIPEAVLAAIIVSLVTFAYRGIEGKTRKSLLAEIEEKKEN</sequence>
<accession>A0A9D9N377</accession>
<feature type="transmembrane region" description="Helical" evidence="1">
    <location>
        <begin position="62"/>
        <end position="81"/>
    </location>
</feature>
<keyword evidence="1" id="KW-1133">Transmembrane helix</keyword>
<dbReference type="EMBL" id="JADIMM010000111">
    <property type="protein sequence ID" value="MBO8458493.1"/>
    <property type="molecule type" value="Genomic_DNA"/>
</dbReference>
<evidence type="ECO:0000313" key="2">
    <source>
        <dbReference type="EMBL" id="MBO8458493.1"/>
    </source>
</evidence>
<feature type="transmembrane region" description="Helical" evidence="1">
    <location>
        <begin position="174"/>
        <end position="198"/>
    </location>
</feature>
<feature type="transmembrane region" description="Helical" evidence="1">
    <location>
        <begin position="122"/>
        <end position="148"/>
    </location>
</feature>
<name>A0A9D9N377_9SPIR</name>
<protein>
    <submittedName>
        <fullName evidence="2">ECF transporter S component</fullName>
    </submittedName>
</protein>
<feature type="transmembrane region" description="Helical" evidence="1">
    <location>
        <begin position="12"/>
        <end position="31"/>
    </location>
</feature>